<evidence type="ECO:0000256" key="5">
    <source>
        <dbReference type="ARBA" id="ARBA00023136"/>
    </source>
</evidence>
<accession>L0DZT3</accession>
<evidence type="ECO:0000256" key="1">
    <source>
        <dbReference type="ARBA" id="ARBA00004651"/>
    </source>
</evidence>
<keyword evidence="3 6" id="KW-0812">Transmembrane</keyword>
<sequence>MSPWLWGPALLLVAAAVIYLIGWIPIESIDFVTLEARFQAIGPWSGLLFVLAFVALAMLPLPTTVWVLLGGSLYGPAVGTVLSVGSATIAAVLAFVTGRYLARDYVRARAGPRTCRVIRGVEAEGWRFVAMTRLIPVFPFAPTNYALGLTGIRLRTYTVTTAIALVPNLAAYTWLGHATRQAISGAENLIQILLLALALVAMLLFLPGFIRRLASNSAEPC</sequence>
<dbReference type="InterPro" id="IPR032816">
    <property type="entry name" value="VTT_dom"/>
</dbReference>
<comment type="subcellular location">
    <subcellularLocation>
        <location evidence="1 6">Cell membrane</location>
        <topology evidence="1 6">Multi-pass membrane protein</topology>
    </subcellularLocation>
</comment>
<dbReference type="eggNOG" id="COG0398">
    <property type="taxonomic scope" value="Bacteria"/>
</dbReference>
<feature type="transmembrane region" description="Helical" evidence="6">
    <location>
        <begin position="47"/>
        <end position="69"/>
    </location>
</feature>
<evidence type="ECO:0000256" key="2">
    <source>
        <dbReference type="ARBA" id="ARBA00022475"/>
    </source>
</evidence>
<feature type="transmembrane region" description="Helical" evidence="6">
    <location>
        <begin position="81"/>
        <end position="102"/>
    </location>
</feature>
<evidence type="ECO:0000256" key="4">
    <source>
        <dbReference type="ARBA" id="ARBA00022989"/>
    </source>
</evidence>
<gene>
    <name evidence="8" type="primary">ydjX [H]</name>
    <name evidence="8" type="ordered locus">TVNIR_2926</name>
</gene>
<feature type="domain" description="VTT" evidence="7">
    <location>
        <begin position="61"/>
        <end position="177"/>
    </location>
</feature>
<reference evidence="8" key="1">
    <citation type="submission" date="2015-12" db="EMBL/GenBank/DDBJ databases">
        <authorList>
            <person name="Tikhonova T.V."/>
            <person name="Pavlov A.R."/>
            <person name="Beletsky A.V."/>
            <person name="Mardanov A.V."/>
            <person name="Sorokin D.Y."/>
            <person name="Ravin N.V."/>
            <person name="Popov V.O."/>
        </authorList>
    </citation>
    <scope>NUCLEOTIDE SEQUENCE</scope>
    <source>
        <strain evidence="8">DSM 14787</strain>
    </source>
</reference>
<organism evidence="8 9">
    <name type="scientific">Thioalkalivibrio nitratireducens (strain DSM 14787 / UNIQEM 213 / ALEN2)</name>
    <dbReference type="NCBI Taxonomy" id="1255043"/>
    <lineage>
        <taxon>Bacteria</taxon>
        <taxon>Pseudomonadati</taxon>
        <taxon>Pseudomonadota</taxon>
        <taxon>Gammaproteobacteria</taxon>
        <taxon>Chromatiales</taxon>
        <taxon>Ectothiorhodospiraceae</taxon>
        <taxon>Thioalkalivibrio</taxon>
    </lineage>
</organism>
<dbReference type="STRING" id="1255043.TVNIR_2926"/>
<dbReference type="RefSeq" id="WP_015259672.1">
    <property type="nucleotide sequence ID" value="NC_019902.2"/>
</dbReference>
<evidence type="ECO:0000259" key="7">
    <source>
        <dbReference type="Pfam" id="PF09335"/>
    </source>
</evidence>
<dbReference type="GO" id="GO:0005886">
    <property type="term" value="C:plasma membrane"/>
    <property type="evidence" value="ECO:0007669"/>
    <property type="project" value="UniProtKB-SubCell"/>
</dbReference>
<dbReference type="KEGG" id="tni:TVNIR_2926"/>
<proteinExistence type="inferred from homology"/>
<name>L0DZT3_THIND</name>
<comment type="similarity">
    <text evidence="6">Belongs to the TVP38/TMEM64 family.</text>
</comment>
<keyword evidence="9" id="KW-1185">Reference proteome</keyword>
<dbReference type="InterPro" id="IPR015414">
    <property type="entry name" value="TMEM64"/>
</dbReference>
<evidence type="ECO:0000313" key="8">
    <source>
        <dbReference type="EMBL" id="AGA34563.1"/>
    </source>
</evidence>
<dbReference type="HOGENOM" id="CLU_038944_7_1_6"/>
<dbReference type="EMBL" id="CP003989">
    <property type="protein sequence ID" value="AGA34563.1"/>
    <property type="molecule type" value="Genomic_DNA"/>
</dbReference>
<feature type="transmembrane region" description="Helical" evidence="6">
    <location>
        <begin position="6"/>
        <end position="26"/>
    </location>
</feature>
<feature type="transmembrane region" description="Helical" evidence="6">
    <location>
        <begin position="189"/>
        <end position="210"/>
    </location>
</feature>
<dbReference type="PANTHER" id="PTHR12677:SF59">
    <property type="entry name" value="GOLGI APPARATUS MEMBRANE PROTEIN TVP38-RELATED"/>
    <property type="match status" value="1"/>
</dbReference>
<dbReference type="Pfam" id="PF09335">
    <property type="entry name" value="VTT_dom"/>
    <property type="match status" value="1"/>
</dbReference>
<evidence type="ECO:0000256" key="6">
    <source>
        <dbReference type="RuleBase" id="RU366058"/>
    </source>
</evidence>
<evidence type="ECO:0000313" key="9">
    <source>
        <dbReference type="Proteomes" id="UP000010809"/>
    </source>
</evidence>
<feature type="transmembrane region" description="Helical" evidence="6">
    <location>
        <begin position="157"/>
        <end position="177"/>
    </location>
</feature>
<protein>
    <recommendedName>
        <fullName evidence="6">TVP38/TMEM64 family membrane protein</fullName>
    </recommendedName>
</protein>
<dbReference type="OrthoDB" id="9800167at2"/>
<keyword evidence="4 6" id="KW-1133">Transmembrane helix</keyword>
<dbReference type="PANTHER" id="PTHR12677">
    <property type="entry name" value="GOLGI APPARATUS MEMBRANE PROTEIN TVP38-RELATED"/>
    <property type="match status" value="1"/>
</dbReference>
<keyword evidence="5 6" id="KW-0472">Membrane</keyword>
<dbReference type="PATRIC" id="fig|1255043.3.peg.2952"/>
<evidence type="ECO:0000256" key="3">
    <source>
        <dbReference type="ARBA" id="ARBA00022692"/>
    </source>
</evidence>
<dbReference type="AlphaFoldDB" id="L0DZT3"/>
<dbReference type="Proteomes" id="UP000010809">
    <property type="component" value="Chromosome"/>
</dbReference>
<keyword evidence="2 6" id="KW-1003">Cell membrane</keyword>